<gene>
    <name evidence="8" type="ORF">SSS_9164</name>
</gene>
<dbReference type="EnsemblMetazoa" id="SSS_9164s_mrna">
    <property type="protein sequence ID" value="KAF7492967.1"/>
    <property type="gene ID" value="SSS_9164"/>
</dbReference>
<reference evidence="10" key="1">
    <citation type="journal article" date="2020" name="PLoS Negl. Trop. Dis.">
        <title>High-quality nuclear genome for Sarcoptes scabiei-A critical resource for a neglected parasite.</title>
        <authorList>
            <person name="Korhonen P.K."/>
            <person name="Gasser R.B."/>
            <person name="Ma G."/>
            <person name="Wang T."/>
            <person name="Stroehlein A.J."/>
            <person name="Young N.D."/>
            <person name="Ang C.S."/>
            <person name="Fernando D.D."/>
            <person name="Lu H.C."/>
            <person name="Taylor S."/>
            <person name="Reynolds S.L."/>
            <person name="Mofiz E."/>
            <person name="Najaraj S.H."/>
            <person name="Gowda H."/>
            <person name="Madugundu A."/>
            <person name="Renuse S."/>
            <person name="Holt D."/>
            <person name="Pandey A."/>
            <person name="Papenfuss A.T."/>
            <person name="Fischer K."/>
        </authorList>
    </citation>
    <scope>NUCLEOTIDE SEQUENCE [LARGE SCALE GENOMIC DNA]</scope>
</reference>
<feature type="domain" description="SET" evidence="7">
    <location>
        <begin position="174"/>
        <end position="541"/>
    </location>
</feature>
<evidence type="ECO:0000256" key="6">
    <source>
        <dbReference type="ARBA" id="ARBA00022833"/>
    </source>
</evidence>
<sequence length="897" mass="105711">MIDFNECRNLIYSLEMDMEYHRLENNYDRMLYLIKVYRKQLDRIRYKIDDHCKEYHKNHTKNSTKSLKCLESFRTADISNLNKLNLIENAIKFRCYNWSVWSEMQSLMLAFLQRAQILFKMNEFIRVYSDLNHISTILSRFHNQNTIIQAMSIEIKRIRLIVSMKLVIVTKLLKSIDVFDQLECWISIFNRTLKKIDRGTLSIEKVESILNGLDIVSLLSILTMVDDFMNKSFRIESSYSNTNDSFKDGKLRMKLIDSGPNGFDGRWYQSRFHIEQNEIILKERPILTALFTNELDRFCSNCLKPIQTFWPCPNCNEIVFCSNKCCEIAIETFHRFECGIYGYLLGHENVYSLVHVFRIYSIFGFELIEQVENRFENEQLGLMSVEEFASQYLNVSVGNLNNRDREIICSAINSLLHHRGQRSSIRENTYSMLSFLIIFCFISRKILDETTILNDSKRLAYLAEQITRIMLRICTNGFCWSRKSEDNPNELTRVASCICLVSSFFNHSCNPNVAWSVDENGITLRALRSIRPGEQLTISYGPKRSNDFDQRQSRLKEDYCFFCQCVACRIDAAIKRFALKCSATENCPGPLLANRYESCLSCGKKTPSKIIDHQKMIVKRSLKKFLHKLRSLNRKIENKKSKNRPFGSFSNRISGKNLKVYLHSLLNQNSIELQGKNQKDGLSDKIVSIEKYFDEYRSVVHQGNLNLFNNCALMCYLYHRIGIESRVFSLIDAIDRSLDAICPEMIDTNYRSLILMLNYLGKFFHRLYLTDNHNQLCRENRSNLFKNVSYEDESKKTFKIRSKLWCLTYRINSLLYEILNQDLHNRGNFFPKLFNESKKFDNRDDLNKKSLKYSEIEIEENKIEIESFKAMKFSAEERFYKTLYENCQRRLTSMCSF</sequence>
<evidence type="ECO:0000256" key="5">
    <source>
        <dbReference type="ARBA" id="ARBA00022771"/>
    </source>
</evidence>
<dbReference type="PROSITE" id="PS01360">
    <property type="entry name" value="ZF_MYND_1"/>
    <property type="match status" value="1"/>
</dbReference>
<dbReference type="Gene3D" id="2.170.270.10">
    <property type="entry name" value="SET domain"/>
    <property type="match status" value="1"/>
</dbReference>
<dbReference type="Pfam" id="PF00856">
    <property type="entry name" value="SET"/>
    <property type="match status" value="1"/>
</dbReference>
<evidence type="ECO:0000256" key="1">
    <source>
        <dbReference type="ARBA" id="ARBA00022603"/>
    </source>
</evidence>
<dbReference type="EMBL" id="WVUK01000056">
    <property type="protein sequence ID" value="KAF7492967.1"/>
    <property type="molecule type" value="Genomic_DNA"/>
</dbReference>
<dbReference type="Gene3D" id="6.10.140.2220">
    <property type="match status" value="1"/>
</dbReference>
<dbReference type="GO" id="GO:0008757">
    <property type="term" value="F:S-adenosylmethionine-dependent methyltransferase activity"/>
    <property type="evidence" value="ECO:0007669"/>
    <property type="project" value="UniProtKB-ARBA"/>
</dbReference>
<protein>
    <submittedName>
        <fullName evidence="8">SET and MYND domain-containing protein 4</fullName>
    </submittedName>
</protein>
<keyword evidence="5" id="KW-0863">Zinc-finger</keyword>
<keyword evidence="2" id="KW-0808">Transferase</keyword>
<keyword evidence="10" id="KW-1185">Reference proteome</keyword>
<keyword evidence="6" id="KW-0862">Zinc</keyword>
<dbReference type="GO" id="GO:0032259">
    <property type="term" value="P:methylation"/>
    <property type="evidence" value="ECO:0007669"/>
    <property type="project" value="UniProtKB-KW"/>
</dbReference>
<dbReference type="PANTHER" id="PTHR46165:SF2">
    <property type="entry name" value="SET AND MYND DOMAIN-CONTAINING PROTEIN 4"/>
    <property type="match status" value="1"/>
</dbReference>
<evidence type="ECO:0000256" key="3">
    <source>
        <dbReference type="ARBA" id="ARBA00022691"/>
    </source>
</evidence>
<dbReference type="GO" id="GO:0008270">
    <property type="term" value="F:zinc ion binding"/>
    <property type="evidence" value="ECO:0007669"/>
    <property type="project" value="UniProtKB-KW"/>
</dbReference>
<dbReference type="GO" id="GO:0008170">
    <property type="term" value="F:N-methyltransferase activity"/>
    <property type="evidence" value="ECO:0007669"/>
    <property type="project" value="UniProtKB-ARBA"/>
</dbReference>
<dbReference type="OrthoDB" id="62495at2759"/>
<evidence type="ECO:0000259" key="7">
    <source>
        <dbReference type="PROSITE" id="PS50280"/>
    </source>
</evidence>
<dbReference type="InterPro" id="IPR001214">
    <property type="entry name" value="SET_dom"/>
</dbReference>
<reference evidence="9" key="3">
    <citation type="submission" date="2022-06" db="UniProtKB">
        <authorList>
            <consortium name="EnsemblMetazoa"/>
        </authorList>
    </citation>
    <scope>IDENTIFICATION</scope>
</reference>
<evidence type="ECO:0000313" key="10">
    <source>
        <dbReference type="Proteomes" id="UP000070412"/>
    </source>
</evidence>
<dbReference type="GO" id="GO:0008276">
    <property type="term" value="F:protein methyltransferase activity"/>
    <property type="evidence" value="ECO:0007669"/>
    <property type="project" value="UniProtKB-ARBA"/>
</dbReference>
<dbReference type="InterPro" id="IPR052097">
    <property type="entry name" value="SET-MYND_domain_protein"/>
</dbReference>
<dbReference type="GO" id="GO:0042826">
    <property type="term" value="F:histone deacetylase binding"/>
    <property type="evidence" value="ECO:0007669"/>
    <property type="project" value="TreeGrafter"/>
</dbReference>
<proteinExistence type="predicted"/>
<dbReference type="SUPFAM" id="SSF144232">
    <property type="entry name" value="HIT/MYND zinc finger-like"/>
    <property type="match status" value="1"/>
</dbReference>
<keyword evidence="4" id="KW-0479">Metal-binding</keyword>
<dbReference type="PANTHER" id="PTHR46165">
    <property type="entry name" value="SET AND MYND DOMAIN-CONTAINING PROTEIN 4"/>
    <property type="match status" value="1"/>
</dbReference>
<evidence type="ECO:0000256" key="4">
    <source>
        <dbReference type="ARBA" id="ARBA00022723"/>
    </source>
</evidence>
<dbReference type="Gene3D" id="1.10.220.160">
    <property type="match status" value="1"/>
</dbReference>
<dbReference type="Proteomes" id="UP000070412">
    <property type="component" value="Unassembled WGS sequence"/>
</dbReference>
<dbReference type="GO" id="GO:0005737">
    <property type="term" value="C:cytoplasm"/>
    <property type="evidence" value="ECO:0007669"/>
    <property type="project" value="TreeGrafter"/>
</dbReference>
<dbReference type="InterPro" id="IPR002893">
    <property type="entry name" value="Znf_MYND"/>
</dbReference>
<organism evidence="8">
    <name type="scientific">Sarcoptes scabiei</name>
    <name type="common">Itch mite</name>
    <name type="synonym">Acarus scabiei</name>
    <dbReference type="NCBI Taxonomy" id="52283"/>
    <lineage>
        <taxon>Eukaryota</taxon>
        <taxon>Metazoa</taxon>
        <taxon>Ecdysozoa</taxon>
        <taxon>Arthropoda</taxon>
        <taxon>Chelicerata</taxon>
        <taxon>Arachnida</taxon>
        <taxon>Acari</taxon>
        <taxon>Acariformes</taxon>
        <taxon>Sarcoptiformes</taxon>
        <taxon>Astigmata</taxon>
        <taxon>Psoroptidia</taxon>
        <taxon>Sarcoptoidea</taxon>
        <taxon>Sarcoptidae</taxon>
        <taxon>Sarcoptinae</taxon>
        <taxon>Sarcoptes</taxon>
    </lineage>
</organism>
<dbReference type="SUPFAM" id="SSF82199">
    <property type="entry name" value="SET domain"/>
    <property type="match status" value="1"/>
</dbReference>
<dbReference type="PROSITE" id="PS50280">
    <property type="entry name" value="SET"/>
    <property type="match status" value="1"/>
</dbReference>
<dbReference type="InterPro" id="IPR046341">
    <property type="entry name" value="SET_dom_sf"/>
</dbReference>
<evidence type="ECO:0000313" key="8">
    <source>
        <dbReference type="EMBL" id="KAF7492967.1"/>
    </source>
</evidence>
<keyword evidence="1" id="KW-0489">Methyltransferase</keyword>
<dbReference type="AlphaFoldDB" id="A0A834RC55"/>
<accession>A0A834RC55</accession>
<evidence type="ECO:0000313" key="9">
    <source>
        <dbReference type="EnsemblMetazoa" id="KAF7492967.1"/>
    </source>
</evidence>
<dbReference type="CDD" id="cd20071">
    <property type="entry name" value="SET_SMYD"/>
    <property type="match status" value="1"/>
</dbReference>
<keyword evidence="3" id="KW-0949">S-adenosyl-L-methionine</keyword>
<dbReference type="GO" id="GO:0005634">
    <property type="term" value="C:nucleus"/>
    <property type="evidence" value="ECO:0007669"/>
    <property type="project" value="TreeGrafter"/>
</dbReference>
<name>A0A834RC55_SARSC</name>
<reference evidence="8" key="2">
    <citation type="submission" date="2020-01" db="EMBL/GenBank/DDBJ databases">
        <authorList>
            <person name="Korhonen P.K.K."/>
            <person name="Guangxu M.G."/>
            <person name="Wang T.W."/>
            <person name="Stroehlein A.J.S."/>
            <person name="Young N.D."/>
            <person name="Ang C.-S.A."/>
            <person name="Fernando D.W.F."/>
            <person name="Lu H.L."/>
            <person name="Taylor S.T."/>
            <person name="Ehtesham M.E.M."/>
            <person name="Najaraj S.H.N."/>
            <person name="Harsha G.H.G."/>
            <person name="Madugundu A.M."/>
            <person name="Renuse S.R."/>
            <person name="Holt D.H."/>
            <person name="Pandey A.P."/>
            <person name="Papenfuss A.P."/>
            <person name="Gasser R.B.G."/>
            <person name="Fischer K.F."/>
        </authorList>
    </citation>
    <scope>NUCLEOTIDE SEQUENCE</scope>
    <source>
        <strain evidence="8">SSS_KF_BRIS2020</strain>
    </source>
</reference>
<dbReference type="Pfam" id="PF01753">
    <property type="entry name" value="zf-MYND"/>
    <property type="match status" value="1"/>
</dbReference>
<evidence type="ECO:0000256" key="2">
    <source>
        <dbReference type="ARBA" id="ARBA00022679"/>
    </source>
</evidence>